<reference evidence="2" key="1">
    <citation type="submission" date="2024-06" db="EMBL/GenBank/DDBJ databases">
        <title>Mesorhizobium karijinii sp. nov., a symbiont of the iconic Swainsona formosa from arid Australia.</title>
        <authorList>
            <person name="Hill Y.J."/>
            <person name="Watkin E.L.J."/>
            <person name="O'Hara G.W."/>
            <person name="Terpolilli J."/>
            <person name="Tye M.L."/>
            <person name="Kohlmeier M.G."/>
        </authorList>
    </citation>
    <scope>NUCLEOTIDE SEQUENCE</scope>
    <source>
        <strain evidence="2">WSM2240</strain>
    </source>
</reference>
<protein>
    <submittedName>
        <fullName evidence="2">GNAT family N-acetyltransferase</fullName>
        <ecNumber evidence="2">2.3.1.-</ecNumber>
    </submittedName>
</protein>
<dbReference type="InterPro" id="IPR031165">
    <property type="entry name" value="GNAT_YJDJ"/>
</dbReference>
<dbReference type="Pfam" id="PF14542">
    <property type="entry name" value="Acetyltransf_CG"/>
    <property type="match status" value="1"/>
</dbReference>
<dbReference type="PANTHER" id="PTHR31435">
    <property type="entry name" value="PROTEIN NATD1"/>
    <property type="match status" value="1"/>
</dbReference>
<keyword evidence="2" id="KW-0012">Acyltransferase</keyword>
<dbReference type="InterPro" id="IPR045057">
    <property type="entry name" value="Gcn5-rel_NAT"/>
</dbReference>
<evidence type="ECO:0000259" key="1">
    <source>
        <dbReference type="PROSITE" id="PS51729"/>
    </source>
</evidence>
<organism evidence="2">
    <name type="scientific">Mesorhizobium sp. WSM2240</name>
    <dbReference type="NCBI Taxonomy" id="3228851"/>
    <lineage>
        <taxon>Bacteria</taxon>
        <taxon>Pseudomonadati</taxon>
        <taxon>Pseudomonadota</taxon>
        <taxon>Alphaproteobacteria</taxon>
        <taxon>Hyphomicrobiales</taxon>
        <taxon>Phyllobacteriaceae</taxon>
        <taxon>Mesorhizobium</taxon>
    </lineage>
</organism>
<dbReference type="EMBL" id="CP159253">
    <property type="protein sequence ID" value="XCG50695.1"/>
    <property type="molecule type" value="Genomic_DNA"/>
</dbReference>
<dbReference type="PROSITE" id="PS51729">
    <property type="entry name" value="GNAT_YJDJ"/>
    <property type="match status" value="1"/>
</dbReference>
<dbReference type="SUPFAM" id="SSF55729">
    <property type="entry name" value="Acyl-CoA N-acyltransferases (Nat)"/>
    <property type="match status" value="1"/>
</dbReference>
<accession>A0AAU8CWL2</accession>
<keyword evidence="2" id="KW-0808">Transferase</keyword>
<dbReference type="EC" id="2.3.1.-" evidence="2"/>
<dbReference type="PANTHER" id="PTHR31435:SF10">
    <property type="entry name" value="BSR4717 PROTEIN"/>
    <property type="match status" value="1"/>
</dbReference>
<dbReference type="AlphaFoldDB" id="A0AAU8CWL2"/>
<dbReference type="RefSeq" id="WP_353641780.1">
    <property type="nucleotide sequence ID" value="NZ_CP159253.1"/>
</dbReference>
<dbReference type="InterPro" id="IPR016181">
    <property type="entry name" value="Acyl_CoA_acyltransferase"/>
</dbReference>
<feature type="domain" description="N-acetyltransferase" evidence="1">
    <location>
        <begin position="6"/>
        <end position="92"/>
    </location>
</feature>
<dbReference type="GO" id="GO:0016746">
    <property type="term" value="F:acyltransferase activity"/>
    <property type="evidence" value="ECO:0007669"/>
    <property type="project" value="UniProtKB-KW"/>
</dbReference>
<evidence type="ECO:0000313" key="2">
    <source>
        <dbReference type="EMBL" id="XCG50695.1"/>
    </source>
</evidence>
<gene>
    <name evidence="2" type="ORF">ABVK50_09560</name>
</gene>
<dbReference type="Gene3D" id="3.40.630.30">
    <property type="match status" value="1"/>
</dbReference>
<name>A0AAU8CWL2_9HYPH</name>
<sequence>MNANVIENTQESRFELPIADGALAAAYYRVEDGRIVLIHTEVPSEFSGQGIGSRLAHGTFELLRKTGRKAILKCPFMSRFFVKHPEHADIVAG</sequence>
<proteinExistence type="predicted"/>